<accession>A0A482MSU9</accession>
<evidence type="ECO:0000313" key="1">
    <source>
        <dbReference type="EMBL" id="QBQ76654.1"/>
    </source>
</evidence>
<dbReference type="EMBL" id="MK373772">
    <property type="protein sequence ID" value="QBQ76654.1"/>
    <property type="molecule type" value="Genomic_DNA"/>
</dbReference>
<proteinExistence type="predicted"/>
<gene>
    <name evidence="1" type="ORF">PTXU04_00040</name>
</gene>
<reference evidence="1 2" key="1">
    <citation type="submission" date="2019-01" db="EMBL/GenBank/DDBJ databases">
        <title>Still something new to discover - new insights into E. coli phage diversity and taxonomy.</title>
        <authorList>
            <person name="Korf I.H.E."/>
            <person name="Adriaennsens E."/>
            <person name="Dreiseikelmann B."/>
            <person name="Kropinski A."/>
            <person name="Nimtz M."/>
            <person name="Meier-Kolthoff J.P."/>
            <person name="Rohde M."/>
            <person name="van Raaij M."/>
            <person name="Wittmann J."/>
        </authorList>
    </citation>
    <scope>NUCLEOTIDE SEQUENCE [LARGE SCALE GENOMIC DNA]</scope>
</reference>
<keyword evidence="2" id="KW-1185">Reference proteome</keyword>
<dbReference type="Proteomes" id="UP000307461">
    <property type="component" value="Segment"/>
</dbReference>
<evidence type="ECO:0000313" key="2">
    <source>
        <dbReference type="Proteomes" id="UP000307461"/>
    </source>
</evidence>
<name>A0A482MSU9_9CAUD</name>
<sequence>MAFTIEQKYNLIVELIRANNMPGSVYELLEADLKSVFGGAVAKGLTPVGTAGNQQSFADAADEVAEEVAQSIGQETDATTLDKNGLPWDSRIHSAAKTFNADGTWKYLRGVDREVLVPQVEAELRGEVATAEEVEAPAVAPQAPVAPQPGLPPLAGVGLPPLAPQVPVAIDFPAIADESGATDEAMEQTAAALAHKHGADALEKLYGLFGITGGKTAKDIQSGYKFTFWQYATNDDFLRSQSVI</sequence>
<protein>
    <submittedName>
        <fullName evidence="1">Uncharacterized protein</fullName>
    </submittedName>
</protein>
<organism evidence="1 2">
    <name type="scientific">Escherichia phage PTXU04</name>
    <dbReference type="NCBI Taxonomy" id="2508206"/>
    <lineage>
        <taxon>Viruses</taxon>
        <taxon>Duplodnaviria</taxon>
        <taxon>Heunggongvirae</taxon>
        <taxon>Uroviricota</taxon>
        <taxon>Caudoviricetes</taxon>
        <taxon>Xuquatrovirus</taxon>
        <taxon>Xuquatrovirus PTXU04</taxon>
    </lineage>
</organism>